<dbReference type="SUPFAM" id="SSF53098">
    <property type="entry name" value="Ribonuclease H-like"/>
    <property type="match status" value="1"/>
</dbReference>
<dbReference type="PROSITE" id="PS50994">
    <property type="entry name" value="INTEGRASE"/>
    <property type="match status" value="1"/>
</dbReference>
<sequence length="933" mass="105505">MVVLGWWLLGNFIPPTPDLSFTGLDEFVNEPVVENCKAMSSEEEPKLVRKYDDTPCIKEWVFGDEEKDVSQPKIEKKTVRIENLVDHKDKVIRYDNGTEFKNSKMNQFCKMKGILRQFSVARTPQQNGVVEKRNKTLIEAARTMLADSKLLTTFWAEAVSTACYVQNRVLVVKPHNKTLYELFHGRTPTLSFMKPFGCPVTILNTIDHLSKFNGKADEGFFIGYSLNSKAFRVFNSKTRIVEENLHIRFSESTPNVVGSRPDWLFDIDALTRKINYEPIVAGTQSDGFACTKASDNADPKSSHDYGSKPSSDDEDDGTVVHMNNLHTTIQVSPIPTTGIHKDYPLDQVIEDLQSALFSMRRLKKGCMYVNHQNLKIQTFLIEYTRLKKALYGLHQAPRAWYETLSTYLLDNRFERGKLTRPYSSKGTKKKDGIFISKDKYVAEVLKKFELTKAKTTSTSMETQKPLLQDEDGEEVDVRMYRLMIGSLIYLTSSRPYIMFAVCACARYQVNPKCLSPKTTAWNEFSSTMASAIICLATNQNFNFLKFIFDSIIRNLDNLSGKYLMYPRVGKGFYGRVTPLFQTMVIRNQSQLGEGSAIPTDLHHTPTIIPPSTQPQKKQQHRKPIIKDTQVPHPSDLIENVPNEAVHKELGDSLVRAATTASNLEAKQDSGGDPWCQETMRVLLLKLGLRVYLDILMIHCTQETTTTQRNEIASLKRRVKKLEKKNRSRTHRLKILYKVGLTAKVESSSNKESLGEDASKQGRIDAIDADKEITLVSVQDEVVNNDADKKMFDLDVLNGEEVFVAEHEVDVKGVNDKVNVVKEVVEVINTVKLIIDVAQVSVASVATTVRAATITTATITNVDDITLAQALKKIKSTKPKEKGIDIQEPMKRKDQIRFDEEAALKLQAAFDKEERLAREKAQKVEEANIALIET</sequence>
<dbReference type="InterPro" id="IPR001584">
    <property type="entry name" value="Integrase_cat-core"/>
</dbReference>
<dbReference type="PANTHER" id="PTHR42648">
    <property type="entry name" value="TRANSPOSASE, PUTATIVE-RELATED"/>
    <property type="match status" value="1"/>
</dbReference>
<dbReference type="GO" id="GO:0003676">
    <property type="term" value="F:nucleic acid binding"/>
    <property type="evidence" value="ECO:0007669"/>
    <property type="project" value="InterPro"/>
</dbReference>
<feature type="compositionally biased region" description="Basic and acidic residues" evidence="2">
    <location>
        <begin position="295"/>
        <end position="306"/>
    </location>
</feature>
<feature type="region of interest" description="Disordered" evidence="2">
    <location>
        <begin position="291"/>
        <end position="319"/>
    </location>
</feature>
<keyword evidence="1" id="KW-0175">Coiled coil</keyword>
<dbReference type="InterPro" id="IPR012337">
    <property type="entry name" value="RNaseH-like_sf"/>
</dbReference>
<protein>
    <submittedName>
        <fullName evidence="4">Ribonuclease H-like domain-containing protein</fullName>
    </submittedName>
</protein>
<reference evidence="4" key="1">
    <citation type="journal article" date="2019" name="Sci. Rep.">
        <title>Draft genome of Tanacetum cinerariifolium, the natural source of mosquito coil.</title>
        <authorList>
            <person name="Yamashiro T."/>
            <person name="Shiraishi A."/>
            <person name="Satake H."/>
            <person name="Nakayama K."/>
        </authorList>
    </citation>
    <scope>NUCLEOTIDE SEQUENCE</scope>
</reference>
<dbReference type="Pfam" id="PF25597">
    <property type="entry name" value="SH3_retrovirus"/>
    <property type="match status" value="1"/>
</dbReference>
<dbReference type="PANTHER" id="PTHR42648:SF32">
    <property type="entry name" value="RIBONUCLEASE H-LIKE DOMAIN, GAG-PRE-INTEGRASE DOMAIN PROTEIN-RELATED"/>
    <property type="match status" value="1"/>
</dbReference>
<name>A0A699GLI5_TANCI</name>
<feature type="coiled-coil region" evidence="1">
    <location>
        <begin position="704"/>
        <end position="731"/>
    </location>
</feature>
<evidence type="ECO:0000313" key="4">
    <source>
        <dbReference type="EMBL" id="GEV04896.1"/>
    </source>
</evidence>
<dbReference type="AlphaFoldDB" id="A0A699GLI5"/>
<feature type="domain" description="Integrase catalytic" evidence="3">
    <location>
        <begin position="90"/>
        <end position="196"/>
    </location>
</feature>
<dbReference type="EMBL" id="BKCJ010013439">
    <property type="protein sequence ID" value="GEV04896.1"/>
    <property type="molecule type" value="Genomic_DNA"/>
</dbReference>
<dbReference type="Gene3D" id="3.30.420.10">
    <property type="entry name" value="Ribonuclease H-like superfamily/Ribonuclease H"/>
    <property type="match status" value="1"/>
</dbReference>
<organism evidence="4">
    <name type="scientific">Tanacetum cinerariifolium</name>
    <name type="common">Dalmatian daisy</name>
    <name type="synonym">Chrysanthemum cinerariifolium</name>
    <dbReference type="NCBI Taxonomy" id="118510"/>
    <lineage>
        <taxon>Eukaryota</taxon>
        <taxon>Viridiplantae</taxon>
        <taxon>Streptophyta</taxon>
        <taxon>Embryophyta</taxon>
        <taxon>Tracheophyta</taxon>
        <taxon>Spermatophyta</taxon>
        <taxon>Magnoliopsida</taxon>
        <taxon>eudicotyledons</taxon>
        <taxon>Gunneridae</taxon>
        <taxon>Pentapetalae</taxon>
        <taxon>asterids</taxon>
        <taxon>campanulids</taxon>
        <taxon>Asterales</taxon>
        <taxon>Asteraceae</taxon>
        <taxon>Asteroideae</taxon>
        <taxon>Anthemideae</taxon>
        <taxon>Anthemidinae</taxon>
        <taxon>Tanacetum</taxon>
    </lineage>
</organism>
<dbReference type="GO" id="GO:0015074">
    <property type="term" value="P:DNA integration"/>
    <property type="evidence" value="ECO:0007669"/>
    <property type="project" value="InterPro"/>
</dbReference>
<dbReference type="InterPro" id="IPR039537">
    <property type="entry name" value="Retrotran_Ty1/copia-like"/>
</dbReference>
<proteinExistence type="predicted"/>
<dbReference type="InterPro" id="IPR036397">
    <property type="entry name" value="RNaseH_sf"/>
</dbReference>
<comment type="caution">
    <text evidence="4">The sequence shown here is derived from an EMBL/GenBank/DDBJ whole genome shotgun (WGS) entry which is preliminary data.</text>
</comment>
<evidence type="ECO:0000256" key="2">
    <source>
        <dbReference type="SAM" id="MobiDB-lite"/>
    </source>
</evidence>
<accession>A0A699GLI5</accession>
<dbReference type="InterPro" id="IPR057670">
    <property type="entry name" value="SH3_retrovirus"/>
</dbReference>
<evidence type="ECO:0000256" key="1">
    <source>
        <dbReference type="SAM" id="Coils"/>
    </source>
</evidence>
<gene>
    <name evidence="4" type="ORF">Tci_076873</name>
</gene>
<evidence type="ECO:0000259" key="3">
    <source>
        <dbReference type="PROSITE" id="PS50994"/>
    </source>
</evidence>